<evidence type="ECO:0008006" key="5">
    <source>
        <dbReference type="Google" id="ProtNLM"/>
    </source>
</evidence>
<reference evidence="3 4" key="1">
    <citation type="journal article" date="2020" name="G3 (Bethesda)">
        <title>Improved Reference Genome for Cyclotella cryptica CCMP332, a Model for Cell Wall Morphogenesis, Salinity Adaptation, and Lipid Production in Diatoms (Bacillariophyta).</title>
        <authorList>
            <person name="Roberts W.R."/>
            <person name="Downey K.M."/>
            <person name="Ruck E.C."/>
            <person name="Traller J.C."/>
            <person name="Alverson A.J."/>
        </authorList>
    </citation>
    <scope>NUCLEOTIDE SEQUENCE [LARGE SCALE GENOMIC DNA]</scope>
    <source>
        <strain evidence="3 4">CCMP332</strain>
    </source>
</reference>
<sequence length="592" mass="66478">MESYLLPILGAVILAAVVLIFAIKKSPAPAEPKSKKEPIDGKVHLDPAADAAWLVNHLRPTSSPLDVLYAIATTPDQLKITQKHLDLRQEAVDKKLAALSKKSSTNDMQDLLADDGGWAEEDDDPATTAAKKAAEQKEKEAKQLAAATGKEDVTKLKLEGIDDGVLGAEWVERQCAAMKCWPPPQFQGDLTDGAVKRNLLMTMGRLHAKQLNNHPELLQAGPLGNIDPTYFQGTIEYRSRVGQLLEATLRMACTLRSFRLANSVLDAMIMFKIGVMDVNDEKERAWFADLMKRQYGEGGTPKLIFGEKYLGVPTADPNAAEGEEKDAEKKKIVQLVEQTKAVTTADEKMALEMHISRQHAEAFTKEKLAQCQKQGIPPQIGMNAYRETWFIMVRARKLDGELSPTDKNYGDDHLQVMSQNNHQLYQMLEPATIAAFQKEFAPKNRPSNRMVIGWPFQVANIAQKAGKVKMHLVPPQEEGKYEFTVTIKSQDFLGVDDEFKLVLDVKKGVKKEEEEEEESEGDKRIIEDTDDHDVHMLEFGFFCFMSKMRKEYIITRKANLNLLTSFSHELIKDCFQSWNYFNADNLIPANLT</sequence>
<dbReference type="AlphaFoldDB" id="A0ABD3NLF6"/>
<name>A0ABD3NLF6_9STRA</name>
<keyword evidence="2" id="KW-1133">Transmembrane helix</keyword>
<gene>
    <name evidence="3" type="ORF">HJC23_005185</name>
</gene>
<organism evidence="3 4">
    <name type="scientific">Cyclotella cryptica</name>
    <dbReference type="NCBI Taxonomy" id="29204"/>
    <lineage>
        <taxon>Eukaryota</taxon>
        <taxon>Sar</taxon>
        <taxon>Stramenopiles</taxon>
        <taxon>Ochrophyta</taxon>
        <taxon>Bacillariophyta</taxon>
        <taxon>Coscinodiscophyceae</taxon>
        <taxon>Thalassiosirophycidae</taxon>
        <taxon>Stephanodiscales</taxon>
        <taxon>Stephanodiscaceae</taxon>
        <taxon>Cyclotella</taxon>
    </lineage>
</organism>
<comment type="caution">
    <text evidence="3">The sequence shown here is derived from an EMBL/GenBank/DDBJ whole genome shotgun (WGS) entry which is preliminary data.</text>
</comment>
<keyword evidence="2" id="KW-0472">Membrane</keyword>
<feature type="region of interest" description="Disordered" evidence="1">
    <location>
        <begin position="108"/>
        <end position="127"/>
    </location>
</feature>
<accession>A0ABD3NLF6</accession>
<feature type="transmembrane region" description="Helical" evidence="2">
    <location>
        <begin position="6"/>
        <end position="23"/>
    </location>
</feature>
<proteinExistence type="predicted"/>
<dbReference type="Proteomes" id="UP001516023">
    <property type="component" value="Unassembled WGS sequence"/>
</dbReference>
<evidence type="ECO:0000313" key="4">
    <source>
        <dbReference type="Proteomes" id="UP001516023"/>
    </source>
</evidence>
<protein>
    <recommendedName>
        <fullName evidence="5">SEC63 domain-containing protein</fullName>
    </recommendedName>
</protein>
<evidence type="ECO:0000256" key="1">
    <source>
        <dbReference type="SAM" id="MobiDB-lite"/>
    </source>
</evidence>
<keyword evidence="4" id="KW-1185">Reference proteome</keyword>
<evidence type="ECO:0000256" key="2">
    <source>
        <dbReference type="SAM" id="Phobius"/>
    </source>
</evidence>
<keyword evidence="2" id="KW-0812">Transmembrane</keyword>
<dbReference type="EMBL" id="JABMIG020000479">
    <property type="protein sequence ID" value="KAL3776674.1"/>
    <property type="molecule type" value="Genomic_DNA"/>
</dbReference>
<evidence type="ECO:0000313" key="3">
    <source>
        <dbReference type="EMBL" id="KAL3776674.1"/>
    </source>
</evidence>